<evidence type="ECO:0000256" key="1">
    <source>
        <dbReference type="ARBA" id="ARBA00022527"/>
    </source>
</evidence>
<dbReference type="Gene3D" id="1.10.510.10">
    <property type="entry name" value="Transferase(Phosphotransferase) domain 1"/>
    <property type="match status" value="1"/>
</dbReference>
<evidence type="ECO:0000256" key="5">
    <source>
        <dbReference type="ARBA" id="ARBA00022840"/>
    </source>
</evidence>
<evidence type="ECO:0000256" key="4">
    <source>
        <dbReference type="ARBA" id="ARBA00022777"/>
    </source>
</evidence>
<evidence type="ECO:0000256" key="3">
    <source>
        <dbReference type="ARBA" id="ARBA00022741"/>
    </source>
</evidence>
<accession>A0A067QUA9</accession>
<dbReference type="GO" id="GO:0004674">
    <property type="term" value="F:protein serine/threonine kinase activity"/>
    <property type="evidence" value="ECO:0007669"/>
    <property type="project" value="UniProtKB-KW"/>
</dbReference>
<keyword evidence="1" id="KW-0723">Serine/threonine-protein kinase</keyword>
<dbReference type="InterPro" id="IPR011009">
    <property type="entry name" value="Kinase-like_dom_sf"/>
</dbReference>
<dbReference type="EMBL" id="KK853254">
    <property type="protein sequence ID" value="KDR09292.1"/>
    <property type="molecule type" value="Genomic_DNA"/>
</dbReference>
<keyword evidence="7" id="KW-1185">Reference proteome</keyword>
<keyword evidence="3" id="KW-0547">Nucleotide-binding</keyword>
<proteinExistence type="predicted"/>
<reference evidence="6 7" key="1">
    <citation type="journal article" date="2014" name="Nat. Commun.">
        <title>Molecular traces of alternative social organization in a termite genome.</title>
        <authorList>
            <person name="Terrapon N."/>
            <person name="Li C."/>
            <person name="Robertson H.M."/>
            <person name="Ji L."/>
            <person name="Meng X."/>
            <person name="Booth W."/>
            <person name="Chen Z."/>
            <person name="Childers C.P."/>
            <person name="Glastad K.M."/>
            <person name="Gokhale K."/>
            <person name="Gowin J."/>
            <person name="Gronenberg W."/>
            <person name="Hermansen R.A."/>
            <person name="Hu H."/>
            <person name="Hunt B.G."/>
            <person name="Huylmans A.K."/>
            <person name="Khalil S.M."/>
            <person name="Mitchell R.D."/>
            <person name="Munoz-Torres M.C."/>
            <person name="Mustard J.A."/>
            <person name="Pan H."/>
            <person name="Reese J.T."/>
            <person name="Scharf M.E."/>
            <person name="Sun F."/>
            <person name="Vogel H."/>
            <person name="Xiao J."/>
            <person name="Yang W."/>
            <person name="Yang Z."/>
            <person name="Yang Z."/>
            <person name="Zhou J."/>
            <person name="Zhu J."/>
            <person name="Brent C.S."/>
            <person name="Elsik C.G."/>
            <person name="Goodisman M.A."/>
            <person name="Liberles D.A."/>
            <person name="Roe R.M."/>
            <person name="Vargo E.L."/>
            <person name="Vilcinskas A."/>
            <person name="Wang J."/>
            <person name="Bornberg-Bauer E."/>
            <person name="Korb J."/>
            <person name="Zhang G."/>
            <person name="Liebig J."/>
        </authorList>
    </citation>
    <scope>NUCLEOTIDE SEQUENCE [LARGE SCALE GENOMIC DNA]</scope>
    <source>
        <tissue evidence="6">Whole organism</tissue>
    </source>
</reference>
<protein>
    <submittedName>
        <fullName evidence="6">Chromosomal serine/threonine-protein kinase JIL-1</fullName>
    </submittedName>
</protein>
<organism evidence="6 7">
    <name type="scientific">Zootermopsis nevadensis</name>
    <name type="common">Dampwood termite</name>
    <dbReference type="NCBI Taxonomy" id="136037"/>
    <lineage>
        <taxon>Eukaryota</taxon>
        <taxon>Metazoa</taxon>
        <taxon>Ecdysozoa</taxon>
        <taxon>Arthropoda</taxon>
        <taxon>Hexapoda</taxon>
        <taxon>Insecta</taxon>
        <taxon>Pterygota</taxon>
        <taxon>Neoptera</taxon>
        <taxon>Polyneoptera</taxon>
        <taxon>Dictyoptera</taxon>
        <taxon>Blattodea</taxon>
        <taxon>Blattoidea</taxon>
        <taxon>Termitoidae</taxon>
        <taxon>Termopsidae</taxon>
        <taxon>Zootermopsis</taxon>
    </lineage>
</organism>
<evidence type="ECO:0000313" key="7">
    <source>
        <dbReference type="Proteomes" id="UP000027135"/>
    </source>
</evidence>
<dbReference type="Proteomes" id="UP000027135">
    <property type="component" value="Unassembled WGS sequence"/>
</dbReference>
<dbReference type="STRING" id="136037.A0A067QUA9"/>
<keyword evidence="5" id="KW-0067">ATP-binding</keyword>
<gene>
    <name evidence="6" type="ORF">L798_01028</name>
</gene>
<dbReference type="PANTHER" id="PTHR24353">
    <property type="entry name" value="CYCLIC NUCLEOTIDE-DEPENDENT PROTEIN KINASE"/>
    <property type="match status" value="1"/>
</dbReference>
<keyword evidence="2" id="KW-0808">Transferase</keyword>
<dbReference type="SUPFAM" id="SSF56112">
    <property type="entry name" value="Protein kinase-like (PK-like)"/>
    <property type="match status" value="1"/>
</dbReference>
<evidence type="ECO:0000313" key="6">
    <source>
        <dbReference type="EMBL" id="KDR09292.1"/>
    </source>
</evidence>
<keyword evidence="4 6" id="KW-0418">Kinase</keyword>
<sequence>MRFLIIEARDFKHTNYGCVFNMKFSDYKYKNGVPFSHCRRILEQDPEIPKKFSAKAKHFVVGLLTKEPKKRFGAGENGVDDIKSHPFFNVSSVSVSVLNVSQ</sequence>
<evidence type="ECO:0000256" key="2">
    <source>
        <dbReference type="ARBA" id="ARBA00022679"/>
    </source>
</evidence>
<dbReference type="GO" id="GO:0005524">
    <property type="term" value="F:ATP binding"/>
    <property type="evidence" value="ECO:0007669"/>
    <property type="project" value="UniProtKB-KW"/>
</dbReference>
<name>A0A067QUA9_ZOONE</name>
<dbReference type="AlphaFoldDB" id="A0A067QUA9"/>
<dbReference type="InParanoid" id="A0A067QUA9"/>